<dbReference type="InterPro" id="IPR024534">
    <property type="entry name" value="JetD_C"/>
</dbReference>
<dbReference type="HOGENOM" id="CLU_054007_1_0_4"/>
<dbReference type="AlphaFoldDB" id="D9SFE3"/>
<reference evidence="3 4" key="1">
    <citation type="submission" date="2010-08" db="EMBL/GenBank/DDBJ databases">
        <title>Complete sequence of Gallionella capsiferriformans ES-2.</title>
        <authorList>
            <consortium name="US DOE Joint Genome Institute"/>
            <person name="Lucas S."/>
            <person name="Copeland A."/>
            <person name="Lapidus A."/>
            <person name="Cheng J.-F."/>
            <person name="Bruce D."/>
            <person name="Goodwin L."/>
            <person name="Pitluck S."/>
            <person name="Chertkov O."/>
            <person name="Davenport K.W."/>
            <person name="Detter J.C."/>
            <person name="Han C."/>
            <person name="Tapia R."/>
            <person name="Land M."/>
            <person name="Hauser L."/>
            <person name="Chang Y.-J."/>
            <person name="Jeffries C."/>
            <person name="Kyrpides N."/>
            <person name="Ivanova N."/>
            <person name="Mikhailova N."/>
            <person name="Shelobolina E.S."/>
            <person name="Picardal F."/>
            <person name="Roden E."/>
            <person name="Emerson D."/>
            <person name="Woyke T."/>
        </authorList>
    </citation>
    <scope>NUCLEOTIDE SEQUENCE [LARGE SCALE GENOMIC DNA]</scope>
    <source>
        <strain evidence="3 4">ES-2</strain>
    </source>
</reference>
<sequence length="387" mass="44430">MKLPDEVRQELIRRFQNKHREWLVPGPSNETENTRWPLEINLGIPTEVAALKQPEGVRAWVTTWQNWRGVGTLIWNDRRWRSLGAQRLPDKLVLQGPADVASWTGETARWECACIRHAEITTRWPSLALGITRYFDVLADYSDADYKRIYAMLDWVIANPNSNLYPRQLPIAGLDSKWLEGRKGLLSDLVATIKGYTSERDFFQLCGLKPLPYPIRMRVLDQEIRNKIGGLGDLSAPLDELAALNLSVSRVFIVENLQTGLAFPDMLGTVVIMRLGYNVDVLARLPWIAKARCIYWGDLDTHGFAILNRARSYLPNLQSVLMDEETLLSHRTLWVKEKQQHAAEAHPLLTDAEQAVYGGIKQHQWGQNIRLEQERIAWDYVWNSLIT</sequence>
<gene>
    <name evidence="3" type="ordered locus">Galf_1212</name>
</gene>
<evidence type="ECO:0000313" key="4">
    <source>
        <dbReference type="Proteomes" id="UP000001235"/>
    </source>
</evidence>
<feature type="domain" description="DUF3322" evidence="2">
    <location>
        <begin position="4"/>
        <end position="190"/>
    </location>
</feature>
<dbReference type="KEGG" id="gca:Galf_1212"/>
<evidence type="ECO:0000259" key="1">
    <source>
        <dbReference type="Pfam" id="PF09983"/>
    </source>
</evidence>
<dbReference type="eggNOG" id="COG4924">
    <property type="taxonomic scope" value="Bacteria"/>
</dbReference>
<protein>
    <recommendedName>
        <fullName evidence="5">DUF3322 and DUF2220 domain-containing protein</fullName>
    </recommendedName>
</protein>
<keyword evidence="4" id="KW-1185">Reference proteome</keyword>
<evidence type="ECO:0008006" key="5">
    <source>
        <dbReference type="Google" id="ProtNLM"/>
    </source>
</evidence>
<dbReference type="PIRSF" id="PIRSF028408">
    <property type="entry name" value="UCP028408"/>
    <property type="match status" value="1"/>
</dbReference>
<dbReference type="InterPro" id="IPR024537">
    <property type="entry name" value="DUF3322"/>
</dbReference>
<dbReference type="EMBL" id="CP002159">
    <property type="protein sequence ID" value="ADL55240.1"/>
    <property type="molecule type" value="Genomic_DNA"/>
</dbReference>
<dbReference type="OrthoDB" id="322908at2"/>
<proteinExistence type="predicted"/>
<dbReference type="InterPro" id="IPR014544">
    <property type="entry name" value="UCP028408"/>
</dbReference>
<organism evidence="3 4">
    <name type="scientific">Gallionella capsiferriformans (strain ES-2)</name>
    <name type="common">Gallionella ferruginea capsiferriformans (strain ES-2)</name>
    <dbReference type="NCBI Taxonomy" id="395494"/>
    <lineage>
        <taxon>Bacteria</taxon>
        <taxon>Pseudomonadati</taxon>
        <taxon>Pseudomonadota</taxon>
        <taxon>Betaproteobacteria</taxon>
        <taxon>Nitrosomonadales</taxon>
        <taxon>Gallionellaceae</taxon>
        <taxon>Gallionella</taxon>
    </lineage>
</organism>
<dbReference type="Pfam" id="PF11795">
    <property type="entry name" value="DUF3322"/>
    <property type="match status" value="1"/>
</dbReference>
<accession>D9SFE3</accession>
<dbReference type="STRING" id="395494.Galf_1212"/>
<dbReference type="Pfam" id="PF09983">
    <property type="entry name" value="JetD_C"/>
    <property type="match status" value="1"/>
</dbReference>
<dbReference type="Proteomes" id="UP000001235">
    <property type="component" value="Chromosome"/>
</dbReference>
<evidence type="ECO:0000313" key="3">
    <source>
        <dbReference type="EMBL" id="ADL55240.1"/>
    </source>
</evidence>
<dbReference type="RefSeq" id="WP_013293179.1">
    <property type="nucleotide sequence ID" value="NC_014394.1"/>
</dbReference>
<feature type="domain" description="Wadjet protein JetD C-terminal" evidence="1">
    <location>
        <begin position="209"/>
        <end position="384"/>
    </location>
</feature>
<evidence type="ECO:0000259" key="2">
    <source>
        <dbReference type="Pfam" id="PF11795"/>
    </source>
</evidence>
<name>D9SFE3_GALCS</name>